<dbReference type="Proteomes" id="UP000478090">
    <property type="component" value="Unassembled WGS sequence"/>
</dbReference>
<gene>
    <name evidence="1" type="ORF">GTP27_14095</name>
</gene>
<dbReference type="EMBL" id="WWCM01000009">
    <property type="protein sequence ID" value="MYM40457.1"/>
    <property type="molecule type" value="Genomic_DNA"/>
</dbReference>
<dbReference type="RefSeq" id="WP_161039808.1">
    <property type="nucleotide sequence ID" value="NZ_WWCM01000009.1"/>
</dbReference>
<keyword evidence="2" id="KW-1185">Reference proteome</keyword>
<dbReference type="InterPro" id="IPR050816">
    <property type="entry name" value="Flavin-dep_Halogenase_NPB"/>
</dbReference>
<protein>
    <submittedName>
        <fullName evidence="1">FAD-dependent oxidoreductase</fullName>
    </submittedName>
</protein>
<dbReference type="PANTHER" id="PTHR43747:SF4">
    <property type="entry name" value="FLAVIN-DEPENDENT TRYPTOPHAN HALOGENASE"/>
    <property type="match status" value="1"/>
</dbReference>
<accession>A0ABW9VRN2</accession>
<dbReference type="Gene3D" id="3.50.50.60">
    <property type="entry name" value="FAD/NAD(P)-binding domain"/>
    <property type="match status" value="1"/>
</dbReference>
<dbReference type="PIRSF" id="PIRSF011396">
    <property type="entry name" value="Trp_halogenase"/>
    <property type="match status" value="1"/>
</dbReference>
<dbReference type="InterPro" id="IPR033856">
    <property type="entry name" value="Trp_halogen"/>
</dbReference>
<evidence type="ECO:0000313" key="2">
    <source>
        <dbReference type="Proteomes" id="UP000478090"/>
    </source>
</evidence>
<name>A0ABW9VRN2_9BURK</name>
<reference evidence="1 2" key="1">
    <citation type="submission" date="2019-12" db="EMBL/GenBank/DDBJ databases">
        <title>Novel species isolated from a subtropical stream in China.</title>
        <authorList>
            <person name="Lu H."/>
        </authorList>
    </citation>
    <scope>NUCLEOTIDE SEQUENCE [LARGE SCALE GENOMIC DNA]</scope>
    <source>
        <strain evidence="1 2">CY13W</strain>
    </source>
</reference>
<dbReference type="Pfam" id="PF04820">
    <property type="entry name" value="Trp_halogenase"/>
    <property type="match status" value="1"/>
</dbReference>
<proteinExistence type="predicted"/>
<organism evidence="1 2">
    <name type="scientific">Duganella qianjiadongensis</name>
    <dbReference type="NCBI Taxonomy" id="2692176"/>
    <lineage>
        <taxon>Bacteria</taxon>
        <taxon>Pseudomonadati</taxon>
        <taxon>Pseudomonadota</taxon>
        <taxon>Betaproteobacteria</taxon>
        <taxon>Burkholderiales</taxon>
        <taxon>Oxalobacteraceae</taxon>
        <taxon>Telluria group</taxon>
        <taxon>Duganella</taxon>
    </lineage>
</organism>
<dbReference type="InterPro" id="IPR036188">
    <property type="entry name" value="FAD/NAD-bd_sf"/>
</dbReference>
<evidence type="ECO:0000313" key="1">
    <source>
        <dbReference type="EMBL" id="MYM40457.1"/>
    </source>
</evidence>
<dbReference type="PANTHER" id="PTHR43747">
    <property type="entry name" value="FAD-BINDING PROTEIN"/>
    <property type="match status" value="1"/>
</dbReference>
<dbReference type="InterPro" id="IPR006905">
    <property type="entry name" value="Flavin_halogenase"/>
</dbReference>
<dbReference type="SUPFAM" id="SSF51905">
    <property type="entry name" value="FAD/NAD(P)-binding domain"/>
    <property type="match status" value="1"/>
</dbReference>
<comment type="caution">
    <text evidence="1">The sequence shown here is derived from an EMBL/GenBank/DDBJ whole genome shotgun (WGS) entry which is preliminary data.</text>
</comment>
<sequence>MQTDPRKLRSIVIVGGGSAGWMAAAALSAAVGRNCAITLVESEEIGTVGVGEATIPPIKTFNQMVGINETDFLKRTQGTFKLGIEFVDWAQQGKRYFHPFGPHGIQFDLLPLHQHWLQACQQPGMPALDQYSMAWAAASRDRFAPPSRDPRSVLSSYDYAYHFDAGLYARYLREVSEARGVTRVEGRISHADLRPEDGFVSRVCLLDGRTVEGDLFLDCSGFRALLIGQTLGVGYDDWSHWLPCDRAMAVPCASSPSLLPYTRSTAREAGWQWRIPLQHRIGNGYVYSSQFLDDDKAASTLLAHLDGKALAEPRPLRFTTGRRQQLWHRNVVALGLSSGFLEPLESTSLHLVQSGISRLLALFPNRDFDPLVTAEYNRIGVHEFERIRDFLILHYKLTSRDDAPLWRYCSAMSIPDTLQYKIDHFRRYGRLVTEGMDLFGNASWLAVHIGQNNIPQQTDPLLSLRGGANRDMLEQQRQAMVRAATAMPSHADYIRQHCAAA</sequence>